<protein>
    <submittedName>
        <fullName evidence="5">HD domain-containing protein</fullName>
    </submittedName>
</protein>
<dbReference type="SUPFAM" id="SSF109604">
    <property type="entry name" value="HD-domain/PDEase-like"/>
    <property type="match status" value="2"/>
</dbReference>
<dbReference type="PANTHER" id="PTHR45228">
    <property type="entry name" value="CYCLIC DI-GMP PHOSPHODIESTERASE TM_0186-RELATED"/>
    <property type="match status" value="1"/>
</dbReference>
<dbReference type="InterPro" id="IPR003660">
    <property type="entry name" value="HAMP_dom"/>
</dbReference>
<evidence type="ECO:0000313" key="5">
    <source>
        <dbReference type="EMBL" id="MDD1781299.1"/>
    </source>
</evidence>
<dbReference type="InterPro" id="IPR029151">
    <property type="entry name" value="Sensor-like_sf"/>
</dbReference>
<dbReference type="PROSITE" id="PS50885">
    <property type="entry name" value="HAMP"/>
    <property type="match status" value="1"/>
</dbReference>
<evidence type="ECO:0000313" key="6">
    <source>
        <dbReference type="Proteomes" id="UP001149821"/>
    </source>
</evidence>
<sequence length="966" mass="110629">MLRKKNTLQLHIASIFFIVVSVLSLILIILSYQNSKALNEQLARERTSQNAEQVKLAFDKKITPVLTALETLAVSDFGHTLDASNDENWLASVNAIMDVSPDVLSIYVGYENESSAFIRSTRPAFMRDQFSTPDNSHIMVDINQSNGNQVRTYYDDKLQYIAEKTDKISYLPTTRPWYKDTPHDGSIYITDPYFYLFIKRMGITISKRIPENGGVLAADITLASLNAFLTSLPFSEDSQVLLVDDNGTILAQNGIMQNAAENTSQDTYTKAIKNTPLNTIFTSENWSESSQTLTHKGVLWRITLVNVAFGQGNGLWLATAIPENKLIGTALEARNNQIIISFVVLGIGMILILWASRRIATPLRLLNQATQRIRNLDFTGVKTPESTIQEVRELSDSISVMSETIGDFLNTLHRVSHSQNFESLLADMVSHCQKTSGADYVLMWAADMDDRNQLSLVTHFPEEISETTIDISLLLSILPDMAEALDSQRFYTFSPNEEIKNQCCLPAELERAWVLPLHNRDKECVGYVFIGFNHKVSAEQEEKIAFIQEFLGFASLIKENWDHIAAQQNLFKSFIELMASAIDTKSPYTAGHCQRVPELTFMIAEAVSNDDESFPHFSLNEKSREALYFAAWLHDCGKVTTPEYVVDKATKLETIYNRIHEIRMRFEVLKRDAEIDYWRKKSRGETSDVDWETLQQTHQHLDDDFAFIAQCNIGGEFMDDASIERLNRISEITWTRTLDDSLGLSWEEEERRNRRHDRSLPCEEKLLVDRIDHQIHWMTEQRKYFDNWEFKLPAPFLQYNRGEVYNLSIRRGTLNDEERFRINDHIIQTILMLRKLPYPEHLKRVPEIAGGHHEKLDGKGYPYGLNESELPIDARIMAIADIFEALTASDRPYKKAKTLSEALKILAFMAKDKHVDPKLFELFIKQKIYLKYADDHLPQQQHDDVDEDALLNLVFAADKAQNTTKV</sequence>
<dbReference type="Pfam" id="PF01966">
    <property type="entry name" value="HD"/>
    <property type="match status" value="1"/>
</dbReference>
<comment type="subcellular location">
    <subcellularLocation>
        <location evidence="1">Cell inner membrane</location>
    </subcellularLocation>
</comment>
<dbReference type="PANTHER" id="PTHR45228:SF5">
    <property type="entry name" value="CYCLIC DI-GMP PHOSPHODIESTERASE VC_1348-RELATED"/>
    <property type="match status" value="1"/>
</dbReference>
<dbReference type="Gene3D" id="3.30.450.20">
    <property type="entry name" value="PAS domain"/>
    <property type="match status" value="2"/>
</dbReference>
<dbReference type="SUPFAM" id="SSF55781">
    <property type="entry name" value="GAF domain-like"/>
    <property type="match status" value="1"/>
</dbReference>
<dbReference type="EMBL" id="JAJUBB010000005">
    <property type="protein sequence ID" value="MDD1781299.1"/>
    <property type="molecule type" value="Genomic_DNA"/>
</dbReference>
<accession>A0ABT5QJY8</accession>
<dbReference type="InterPro" id="IPR006674">
    <property type="entry name" value="HD_domain"/>
</dbReference>
<feature type="transmembrane region" description="Helical" evidence="2">
    <location>
        <begin position="338"/>
        <end position="356"/>
    </location>
</feature>
<dbReference type="InterPro" id="IPR003607">
    <property type="entry name" value="HD/PDEase_dom"/>
</dbReference>
<dbReference type="CDD" id="cd06225">
    <property type="entry name" value="HAMP"/>
    <property type="match status" value="1"/>
</dbReference>
<reference evidence="5" key="1">
    <citation type="submission" date="2021-12" db="EMBL/GenBank/DDBJ databases">
        <title>Enterovibrio ZSDZ35 sp. nov. and Enterovibrio ZSDZ42 sp. nov., isolated from coastal seawater in Qingdao.</title>
        <authorList>
            <person name="Zhang P."/>
        </authorList>
    </citation>
    <scope>NUCLEOTIDE SEQUENCE</scope>
    <source>
        <strain evidence="5">ZSDZ35</strain>
    </source>
</reference>
<dbReference type="PROSITE" id="PS51832">
    <property type="entry name" value="HD_GYP"/>
    <property type="match status" value="1"/>
</dbReference>
<evidence type="ECO:0000259" key="4">
    <source>
        <dbReference type="PROSITE" id="PS51832"/>
    </source>
</evidence>
<dbReference type="Proteomes" id="UP001149821">
    <property type="component" value="Unassembled WGS sequence"/>
</dbReference>
<feature type="domain" description="HAMP" evidence="3">
    <location>
        <begin position="357"/>
        <end position="410"/>
    </location>
</feature>
<keyword evidence="6" id="KW-1185">Reference proteome</keyword>
<evidence type="ECO:0000256" key="2">
    <source>
        <dbReference type="SAM" id="Phobius"/>
    </source>
</evidence>
<comment type="caution">
    <text evidence="5">The sequence shown here is derived from an EMBL/GenBank/DDBJ whole genome shotgun (WGS) entry which is preliminary data.</text>
</comment>
<dbReference type="CDD" id="cd00077">
    <property type="entry name" value="HDc"/>
    <property type="match status" value="2"/>
</dbReference>
<dbReference type="InterPro" id="IPR037522">
    <property type="entry name" value="HD_GYP_dom"/>
</dbReference>
<dbReference type="SMART" id="SM00304">
    <property type="entry name" value="HAMP"/>
    <property type="match status" value="1"/>
</dbReference>
<feature type="transmembrane region" description="Helical" evidence="2">
    <location>
        <begin position="12"/>
        <end position="32"/>
    </location>
</feature>
<dbReference type="Pfam" id="PF13487">
    <property type="entry name" value="HD_5"/>
    <property type="match status" value="1"/>
</dbReference>
<organism evidence="5 6">
    <name type="scientific">Enterovibrio qingdaonensis</name>
    <dbReference type="NCBI Taxonomy" id="2899818"/>
    <lineage>
        <taxon>Bacteria</taxon>
        <taxon>Pseudomonadati</taxon>
        <taxon>Pseudomonadota</taxon>
        <taxon>Gammaproteobacteria</taxon>
        <taxon>Vibrionales</taxon>
        <taxon>Vibrionaceae</taxon>
        <taxon>Enterovibrio</taxon>
    </lineage>
</organism>
<proteinExistence type="predicted"/>
<dbReference type="CDD" id="cd12913">
    <property type="entry name" value="PDC1_MCP_like"/>
    <property type="match status" value="1"/>
</dbReference>
<dbReference type="InterPro" id="IPR052020">
    <property type="entry name" value="Cyclic_di-GMP/3'3'-cGAMP_PDE"/>
</dbReference>
<dbReference type="SMART" id="SM00471">
    <property type="entry name" value="HDc"/>
    <property type="match status" value="1"/>
</dbReference>
<feature type="domain" description="HD-GYP" evidence="4">
    <location>
        <begin position="731"/>
        <end position="939"/>
    </location>
</feature>
<dbReference type="SUPFAM" id="SSF103190">
    <property type="entry name" value="Sensory domain-like"/>
    <property type="match status" value="1"/>
</dbReference>
<evidence type="ECO:0000259" key="3">
    <source>
        <dbReference type="PROSITE" id="PS50885"/>
    </source>
</evidence>
<dbReference type="Gene3D" id="1.10.3210.10">
    <property type="entry name" value="Hypothetical protein af1432"/>
    <property type="match status" value="2"/>
</dbReference>
<name>A0ABT5QJY8_9GAMM</name>
<evidence type="ECO:0000256" key="1">
    <source>
        <dbReference type="ARBA" id="ARBA00004533"/>
    </source>
</evidence>
<dbReference type="Gene3D" id="6.10.340.10">
    <property type="match status" value="1"/>
</dbReference>
<keyword evidence="2" id="KW-1133">Transmembrane helix</keyword>
<keyword evidence="2" id="KW-0472">Membrane</keyword>
<keyword evidence="2" id="KW-0812">Transmembrane</keyword>
<dbReference type="RefSeq" id="WP_274141688.1">
    <property type="nucleotide sequence ID" value="NZ_JAJUBB010000005.1"/>
</dbReference>
<gene>
    <name evidence="5" type="ORF">LRP49_08795</name>
</gene>